<feature type="binding site" evidence="20">
    <location>
        <position position="450"/>
    </location>
    <ligand>
        <name>Mg(2+)</name>
        <dbReference type="ChEBI" id="CHEBI:18420"/>
    </ligand>
</feature>
<comment type="caution">
    <text evidence="24">The sequence shown here is derived from an EMBL/GenBank/DDBJ whole genome shotgun (WGS) entry which is preliminary data.</text>
</comment>
<comment type="cofactor">
    <cofactor evidence="2 17 20">
        <name>Mg(2+)</name>
        <dbReference type="ChEBI" id="CHEBI:18420"/>
    </cofactor>
</comment>
<dbReference type="InterPro" id="IPR050499">
    <property type="entry name" value="PEP-utilizing_PTS_enzyme"/>
</dbReference>
<dbReference type="InterPro" id="IPR036637">
    <property type="entry name" value="Phosphohistidine_dom_sf"/>
</dbReference>
<evidence type="ECO:0000313" key="25">
    <source>
        <dbReference type="Proteomes" id="UP000321720"/>
    </source>
</evidence>
<evidence type="ECO:0000256" key="9">
    <source>
        <dbReference type="ARBA" id="ARBA00022490"/>
    </source>
</evidence>
<dbReference type="EC" id="2.7.3.9" evidence="6 17"/>
<evidence type="ECO:0000256" key="6">
    <source>
        <dbReference type="ARBA" id="ARBA00012232"/>
    </source>
</evidence>
<dbReference type="InterPro" id="IPR006318">
    <property type="entry name" value="PTS_EI-like"/>
</dbReference>
<name>A0A511JE09_9CELL</name>
<dbReference type="PANTHER" id="PTHR46244:SF3">
    <property type="entry name" value="PHOSPHOENOLPYRUVATE-PROTEIN PHOSPHOTRANSFERASE"/>
    <property type="match status" value="1"/>
</dbReference>
<feature type="binding site" evidence="19">
    <location>
        <position position="301"/>
    </location>
    <ligand>
        <name>phosphoenolpyruvate</name>
        <dbReference type="ChEBI" id="CHEBI:58702"/>
    </ligand>
</feature>
<dbReference type="Pfam" id="PF02896">
    <property type="entry name" value="PEP-utilizers_C"/>
    <property type="match status" value="1"/>
</dbReference>
<dbReference type="NCBIfam" id="TIGR01417">
    <property type="entry name" value="PTS_I_fam"/>
    <property type="match status" value="1"/>
</dbReference>
<dbReference type="OrthoDB" id="9765468at2"/>
<dbReference type="RefSeq" id="WP_146843818.1">
    <property type="nucleotide sequence ID" value="NZ_BJWG01000015.1"/>
</dbReference>
<keyword evidence="12 17" id="KW-0598">Phosphotransferase system</keyword>
<feature type="binding site" evidence="20">
    <location>
        <position position="426"/>
    </location>
    <ligand>
        <name>Mg(2+)</name>
        <dbReference type="ChEBI" id="CHEBI:18420"/>
    </ligand>
</feature>
<sequence>MSSHVPPQPPTTNTPTLVHGIGVSPGRVAAPAVLMPPPVPEPPSGRRLAPGADHVAAAARIEEASRRVRTALDAAADRAQGDAADVLHATAAIASDPTLVADATQRVHDESLVPERAVWEAAAEVATQFEALGGVFAERVRDIADVRDRLVAELTGRPAPGVPERSEPFVLVAPDLAPAIVATLDTTAVLGIATAEGGPTAHTAILARSRGIPAVVAAHGLEPLVTEGVLVLLDGGAGTVVVHPDPAAVEAARASASQVRTFDGDGRTADGHRVELLANIGAPGDAAQAAAAGAQGVGLFRTEFVYLDRDEAPTPDEQVADYRAVLAAFPGRKVVIRTLDAGADKPLPFLAGAPEANPALGVRGLRTAVAHPEVLDAQLRAIAAAAAAESADVWVMAPMVSTVDEAQEFVERCARHGLSTAGVMVEVPSAALLADRVLAHAAFASIGTNDLTQYTMAADRLLGSVAGLSDAWQPAVLRLVAETCRGGAQQGRPVGVCGEAAAVPALAVVLVGLGVSSLSMTPRALADVAAVLASTTLDECRRLAALALAASSARDARETVRAALPVLAELGL</sequence>
<comment type="subcellular location">
    <subcellularLocation>
        <location evidence="4 17">Cytoplasm</location>
    </subcellularLocation>
</comment>
<evidence type="ECO:0000256" key="19">
    <source>
        <dbReference type="PIRSR" id="PIRSR000732-2"/>
    </source>
</evidence>
<evidence type="ECO:0000256" key="4">
    <source>
        <dbReference type="ARBA" id="ARBA00004496"/>
    </source>
</evidence>
<evidence type="ECO:0000256" key="17">
    <source>
        <dbReference type="PIRNR" id="PIRNR000732"/>
    </source>
</evidence>
<keyword evidence="24" id="KW-0670">Pyruvate</keyword>
<comment type="similarity">
    <text evidence="5 17">Belongs to the PEP-utilizing enzyme family.</text>
</comment>
<evidence type="ECO:0000256" key="11">
    <source>
        <dbReference type="ARBA" id="ARBA00022679"/>
    </source>
</evidence>
<keyword evidence="10 17" id="KW-0762">Sugar transport</keyword>
<evidence type="ECO:0000256" key="18">
    <source>
        <dbReference type="PIRSR" id="PIRSR000732-1"/>
    </source>
</evidence>
<evidence type="ECO:0000256" key="7">
    <source>
        <dbReference type="ARBA" id="ARBA00016544"/>
    </source>
</evidence>
<comment type="catalytic activity">
    <reaction evidence="1 17">
        <text>L-histidyl-[protein] + phosphoenolpyruvate = N(pros)-phospho-L-histidyl-[protein] + pyruvate</text>
        <dbReference type="Rhea" id="RHEA:23880"/>
        <dbReference type="Rhea" id="RHEA-COMP:9745"/>
        <dbReference type="Rhea" id="RHEA-COMP:9746"/>
        <dbReference type="ChEBI" id="CHEBI:15361"/>
        <dbReference type="ChEBI" id="CHEBI:29979"/>
        <dbReference type="ChEBI" id="CHEBI:58702"/>
        <dbReference type="ChEBI" id="CHEBI:64837"/>
        <dbReference type="EC" id="2.7.3.9"/>
    </reaction>
</comment>
<evidence type="ECO:0000256" key="12">
    <source>
        <dbReference type="ARBA" id="ARBA00022683"/>
    </source>
</evidence>
<evidence type="ECO:0000256" key="1">
    <source>
        <dbReference type="ARBA" id="ARBA00000683"/>
    </source>
</evidence>
<accession>A0A511JE09</accession>
<dbReference type="InterPro" id="IPR024692">
    <property type="entry name" value="PTS_EI"/>
</dbReference>
<dbReference type="SUPFAM" id="SSF47831">
    <property type="entry name" value="Enzyme I of the PEP:sugar phosphotransferase system HPr-binding (sub)domain"/>
    <property type="match status" value="1"/>
</dbReference>
<evidence type="ECO:0000256" key="14">
    <source>
        <dbReference type="ARBA" id="ARBA00022777"/>
    </source>
</evidence>
<evidence type="ECO:0000256" key="8">
    <source>
        <dbReference type="ARBA" id="ARBA00022448"/>
    </source>
</evidence>
<dbReference type="Proteomes" id="UP000321720">
    <property type="component" value="Unassembled WGS sequence"/>
</dbReference>
<evidence type="ECO:0000259" key="22">
    <source>
        <dbReference type="Pfam" id="PF02896"/>
    </source>
</evidence>
<feature type="binding site" evidence="19">
    <location>
        <position position="337"/>
    </location>
    <ligand>
        <name>phosphoenolpyruvate</name>
        <dbReference type="ChEBI" id="CHEBI:58702"/>
    </ligand>
</feature>
<dbReference type="GO" id="GO:0008965">
    <property type="term" value="F:phosphoenolpyruvate-protein phosphotransferase activity"/>
    <property type="evidence" value="ECO:0007669"/>
    <property type="project" value="UniProtKB-EC"/>
</dbReference>
<evidence type="ECO:0000313" key="24">
    <source>
        <dbReference type="EMBL" id="GEL96176.1"/>
    </source>
</evidence>
<evidence type="ECO:0000256" key="2">
    <source>
        <dbReference type="ARBA" id="ARBA00001946"/>
    </source>
</evidence>
<keyword evidence="15 17" id="KW-0460">Magnesium</keyword>
<dbReference type="PROSITE" id="PS00370">
    <property type="entry name" value="PEP_ENZYMES_PHOS_SITE"/>
    <property type="match status" value="1"/>
</dbReference>
<dbReference type="InterPro" id="IPR018274">
    <property type="entry name" value="PEP_util_AS"/>
</dbReference>
<feature type="domain" description="Phosphotransferase system enzyme I N-terminal" evidence="23">
    <location>
        <begin position="19"/>
        <end position="139"/>
    </location>
</feature>
<dbReference type="GO" id="GO:0009401">
    <property type="term" value="P:phosphoenolpyruvate-dependent sugar phosphotransferase system"/>
    <property type="evidence" value="ECO:0007669"/>
    <property type="project" value="UniProtKB-KW"/>
</dbReference>
<dbReference type="SUPFAM" id="SSF51621">
    <property type="entry name" value="Phosphoenolpyruvate/pyruvate domain"/>
    <property type="match status" value="1"/>
</dbReference>
<evidence type="ECO:0000256" key="5">
    <source>
        <dbReference type="ARBA" id="ARBA00007837"/>
    </source>
</evidence>
<keyword evidence="8 17" id="KW-0813">Transport</keyword>
<keyword evidence="13 17" id="KW-0479">Metal-binding</keyword>
<feature type="domain" description="PEP-utilising enzyme mobile" evidence="21">
    <location>
        <begin position="167"/>
        <end position="238"/>
    </location>
</feature>
<comment type="function">
    <text evidence="3 17">General (non sugar-specific) component of the phosphoenolpyruvate-dependent sugar phosphotransferase system (sugar PTS). This major carbohydrate active-transport system catalyzes the phosphorylation of incoming sugar substrates concomitantly with their translocation across the cell membrane. Enzyme I transfers the phosphoryl group from phosphoenolpyruvate (PEP) to the phosphoryl carrier protein (HPr).</text>
</comment>
<dbReference type="Gene3D" id="3.50.30.10">
    <property type="entry name" value="Phosphohistidine domain"/>
    <property type="match status" value="1"/>
</dbReference>
<evidence type="ECO:0000259" key="23">
    <source>
        <dbReference type="Pfam" id="PF05524"/>
    </source>
</evidence>
<dbReference type="PIRSF" id="PIRSF000732">
    <property type="entry name" value="PTS_enzyme_I"/>
    <property type="match status" value="1"/>
</dbReference>
<dbReference type="InterPro" id="IPR008731">
    <property type="entry name" value="PTS_EIN"/>
</dbReference>
<dbReference type="Pfam" id="PF05524">
    <property type="entry name" value="PEP-utilisers_N"/>
    <property type="match status" value="1"/>
</dbReference>
<evidence type="ECO:0000256" key="16">
    <source>
        <dbReference type="ARBA" id="ARBA00033235"/>
    </source>
</evidence>
<evidence type="ECO:0000256" key="10">
    <source>
        <dbReference type="ARBA" id="ARBA00022597"/>
    </source>
</evidence>
<evidence type="ECO:0000259" key="21">
    <source>
        <dbReference type="Pfam" id="PF00391"/>
    </source>
</evidence>
<keyword evidence="9 17" id="KW-0963">Cytoplasm</keyword>
<evidence type="ECO:0000256" key="20">
    <source>
        <dbReference type="PIRSR" id="PIRSR000732-3"/>
    </source>
</evidence>
<evidence type="ECO:0000256" key="15">
    <source>
        <dbReference type="ARBA" id="ARBA00022842"/>
    </source>
</evidence>
<dbReference type="GO" id="GO:0005737">
    <property type="term" value="C:cytoplasm"/>
    <property type="evidence" value="ECO:0007669"/>
    <property type="project" value="UniProtKB-SubCell"/>
</dbReference>
<organism evidence="24 25">
    <name type="scientific">Cellulomonas composti</name>
    <dbReference type="NCBI Taxonomy" id="266130"/>
    <lineage>
        <taxon>Bacteria</taxon>
        <taxon>Bacillati</taxon>
        <taxon>Actinomycetota</taxon>
        <taxon>Actinomycetes</taxon>
        <taxon>Micrococcales</taxon>
        <taxon>Cellulomonadaceae</taxon>
        <taxon>Cellulomonas</taxon>
    </lineage>
</organism>
<feature type="binding site" evidence="19">
    <location>
        <begin position="449"/>
        <end position="450"/>
    </location>
    <ligand>
        <name>phosphoenolpyruvate</name>
        <dbReference type="ChEBI" id="CHEBI:58702"/>
    </ligand>
</feature>
<keyword evidence="14 17" id="KW-0418">Kinase</keyword>
<evidence type="ECO:0000256" key="13">
    <source>
        <dbReference type="ARBA" id="ARBA00022723"/>
    </source>
</evidence>
<dbReference type="InterPro" id="IPR036618">
    <property type="entry name" value="PtsI_HPr-bd_sf"/>
</dbReference>
<evidence type="ECO:0000256" key="3">
    <source>
        <dbReference type="ARBA" id="ARBA00002728"/>
    </source>
</evidence>
<dbReference type="PANTHER" id="PTHR46244">
    <property type="entry name" value="PHOSPHOENOLPYRUVATE-PROTEIN PHOSPHOTRANSFERASE"/>
    <property type="match status" value="1"/>
</dbReference>
<reference evidence="24 25" key="1">
    <citation type="submission" date="2019-07" db="EMBL/GenBank/DDBJ databases">
        <title>Whole genome shotgun sequence of Cellulomonas composti NBRC 100758.</title>
        <authorList>
            <person name="Hosoyama A."/>
            <person name="Uohara A."/>
            <person name="Ohji S."/>
            <person name="Ichikawa N."/>
        </authorList>
    </citation>
    <scope>NUCLEOTIDE SEQUENCE [LARGE SCALE GENOMIC DNA]</scope>
    <source>
        <strain evidence="24 25">NBRC 100758</strain>
    </source>
</reference>
<dbReference type="InterPro" id="IPR040442">
    <property type="entry name" value="Pyrv_kinase-like_dom_sf"/>
</dbReference>
<dbReference type="Gene3D" id="1.10.274.10">
    <property type="entry name" value="PtsI, HPr-binding domain"/>
    <property type="match status" value="1"/>
</dbReference>
<dbReference type="AlphaFoldDB" id="A0A511JE09"/>
<dbReference type="Gene3D" id="3.20.20.60">
    <property type="entry name" value="Phosphoenolpyruvate-binding domains"/>
    <property type="match status" value="1"/>
</dbReference>
<feature type="active site" description="Proton donor" evidence="18">
    <location>
        <position position="497"/>
    </location>
</feature>
<dbReference type="SUPFAM" id="SSF52009">
    <property type="entry name" value="Phosphohistidine domain"/>
    <property type="match status" value="1"/>
</dbReference>
<dbReference type="GO" id="GO:0016301">
    <property type="term" value="F:kinase activity"/>
    <property type="evidence" value="ECO:0007669"/>
    <property type="project" value="UniProtKB-KW"/>
</dbReference>
<feature type="domain" description="PEP-utilising enzyme C-terminal" evidence="22">
    <location>
        <begin position="267"/>
        <end position="534"/>
    </location>
</feature>
<proteinExistence type="inferred from homology"/>
<dbReference type="InterPro" id="IPR000121">
    <property type="entry name" value="PEP_util_C"/>
</dbReference>
<protein>
    <recommendedName>
        <fullName evidence="7 17">Phosphoenolpyruvate-protein phosphotransferase</fullName>
        <ecNumber evidence="6 17">2.7.3.9</ecNumber>
    </recommendedName>
    <alternativeName>
        <fullName evidence="16 17">Phosphotransferase system, enzyme I</fullName>
    </alternativeName>
</protein>
<dbReference type="GO" id="GO:0046872">
    <property type="term" value="F:metal ion binding"/>
    <property type="evidence" value="ECO:0007669"/>
    <property type="project" value="UniProtKB-KW"/>
</dbReference>
<dbReference type="PRINTS" id="PR01736">
    <property type="entry name" value="PHPHTRNFRASE"/>
</dbReference>
<dbReference type="Pfam" id="PF00391">
    <property type="entry name" value="PEP-utilizers"/>
    <property type="match status" value="1"/>
</dbReference>
<feature type="binding site" evidence="19">
    <location>
        <position position="460"/>
    </location>
    <ligand>
        <name>phosphoenolpyruvate</name>
        <dbReference type="ChEBI" id="CHEBI:58702"/>
    </ligand>
</feature>
<keyword evidence="11 17" id="KW-0808">Transferase</keyword>
<gene>
    <name evidence="24" type="ORF">CCO02nite_28340</name>
</gene>
<dbReference type="InterPro" id="IPR015813">
    <property type="entry name" value="Pyrv/PenolPyrv_kinase-like_dom"/>
</dbReference>
<feature type="active site" description="Tele-phosphohistidine intermediate" evidence="18">
    <location>
        <position position="202"/>
    </location>
</feature>
<keyword evidence="25" id="KW-1185">Reference proteome</keyword>
<dbReference type="InterPro" id="IPR008279">
    <property type="entry name" value="PEP-util_enz_mobile_dom"/>
</dbReference>
<dbReference type="EMBL" id="BJWG01000015">
    <property type="protein sequence ID" value="GEL96176.1"/>
    <property type="molecule type" value="Genomic_DNA"/>
</dbReference>